<dbReference type="EMBL" id="HBHX01052958">
    <property type="protein sequence ID" value="CAE0132479.1"/>
    <property type="molecule type" value="Transcribed_RNA"/>
</dbReference>
<evidence type="ECO:0000313" key="1">
    <source>
        <dbReference type="EMBL" id="CAE0132479.1"/>
    </source>
</evidence>
<name>A0A7S3BDR4_9EUKA</name>
<protein>
    <submittedName>
        <fullName evidence="1">Uncharacterized protein</fullName>
    </submittedName>
</protein>
<reference evidence="1" key="1">
    <citation type="submission" date="2021-01" db="EMBL/GenBank/DDBJ databases">
        <authorList>
            <person name="Corre E."/>
            <person name="Pelletier E."/>
            <person name="Niang G."/>
            <person name="Scheremetjew M."/>
            <person name="Finn R."/>
            <person name="Kale V."/>
            <person name="Holt S."/>
            <person name="Cochrane G."/>
            <person name="Meng A."/>
            <person name="Brown T."/>
            <person name="Cohen L."/>
        </authorList>
    </citation>
    <scope>NUCLEOTIDE SEQUENCE</scope>
    <source>
        <strain evidence="1">CCMP281</strain>
    </source>
</reference>
<organism evidence="1">
    <name type="scientific">Haptolina ericina</name>
    <dbReference type="NCBI Taxonomy" id="156174"/>
    <lineage>
        <taxon>Eukaryota</taxon>
        <taxon>Haptista</taxon>
        <taxon>Haptophyta</taxon>
        <taxon>Prymnesiophyceae</taxon>
        <taxon>Prymnesiales</taxon>
        <taxon>Prymnesiaceae</taxon>
        <taxon>Haptolina</taxon>
    </lineage>
</organism>
<gene>
    <name evidence="1" type="ORF">HERI1096_LOCUS29207</name>
</gene>
<dbReference type="AlphaFoldDB" id="A0A7S3BDR4"/>
<sequence length="156" mass="17660">MQMVTEISVYWGMMHSNIHTLPEFDKEYFFGDGGAYPRANIARYNFNKDHAAHKSGHSGAAMDAHMFNHNESVLLLFYGDVQTARVGWRKQADAWESIEKLCTSGERKWDEYGYEEIQAGAALGTMLAAEELPLLREFHSHTFGGVALRDARVAEE</sequence>
<proteinExistence type="predicted"/>
<accession>A0A7S3BDR4</accession>